<dbReference type="PROSITE" id="PS50811">
    <property type="entry name" value="WRKY"/>
    <property type="match status" value="1"/>
</dbReference>
<feature type="region of interest" description="Disordered" evidence="7">
    <location>
        <begin position="101"/>
        <end position="125"/>
    </location>
</feature>
<proteinExistence type="predicted"/>
<sequence>MIGTMIWEMLGENSDVSKINQVSILLRSIKNHQFWCTYIVYSIQIYGLCSYVQLVLKICLHVSLLILEIQFSKLLLHIKDDDHIMDGNLLFKSLHKSSSRKEACSPNRKERSQMDEESNQTSTDLKAHNKVEEDKLASTKAEMGKVREENKRLKTMLSRIVEDYRSLQLHFHDVLQQGQAKKLSDPATAVMPTDIEEPEFVSLSLGTSASMHKKEKESSVSEGKGREESMNVKGGLSLGLSDCKVGATNNAKIHPDVQTLSPEGSSEDANKDDIMEAADQQWPPSKTLKNLRSVAEADDDIGPLQQVKKARVSVRARCDAPTMNDGCQWRKYGQKIAKGNPCPRAYYRCTVAAGCPVRKQVQRCADDMSILITTYEGTHNHPLSASATAMASTTSAAASMLTSGSSTSLRFPSASSPAAAGLTFGGFPSSAPHVDPASRHFFLPNGGAASITSTPSYPTITLDLTSPPAATSQPFSLSNSRFSSSFGYGASRYPPTSFSFSNSGPSALPGAAAWPTSGGAGYLSHGSPVASLFNGRQQGDELPAAIYHHQQQKASASGSSAAAGVLTDTIAKAITADPGFHTALAAAITSYVGTQGGKSPSPAGGDGGGGSRLQGLNSLNKWGQHLGLGPSASTTGAAACSSAALLARSSSATAAAAEQGSSGHRPFLQTSLGLSGSQSASTSPVENREH</sequence>
<feature type="coiled-coil region" evidence="6">
    <location>
        <begin position="129"/>
        <end position="156"/>
    </location>
</feature>
<dbReference type="Gene3D" id="2.20.25.80">
    <property type="entry name" value="WRKY domain"/>
    <property type="match status" value="1"/>
</dbReference>
<keyword evidence="2" id="KW-0805">Transcription regulation</keyword>
<reference evidence="10" key="1">
    <citation type="submission" date="2024-06" db="EMBL/GenBank/DDBJ databases">
        <authorList>
            <person name="Ryan C."/>
        </authorList>
    </citation>
    <scope>NUCLEOTIDE SEQUENCE [LARGE SCALE GENOMIC DNA]</scope>
</reference>
<evidence type="ECO:0000256" key="4">
    <source>
        <dbReference type="ARBA" id="ARBA00023163"/>
    </source>
</evidence>
<feature type="domain" description="WRKY" evidence="8">
    <location>
        <begin position="318"/>
        <end position="384"/>
    </location>
</feature>
<evidence type="ECO:0000256" key="2">
    <source>
        <dbReference type="ARBA" id="ARBA00023015"/>
    </source>
</evidence>
<evidence type="ECO:0000256" key="3">
    <source>
        <dbReference type="ARBA" id="ARBA00023125"/>
    </source>
</evidence>
<evidence type="ECO:0000256" key="1">
    <source>
        <dbReference type="ARBA" id="ARBA00004123"/>
    </source>
</evidence>
<dbReference type="Proteomes" id="UP001497457">
    <property type="component" value="Chromosome 35b"/>
</dbReference>
<keyword evidence="4" id="KW-0804">Transcription</keyword>
<dbReference type="GO" id="GO:0005634">
    <property type="term" value="C:nucleus"/>
    <property type="evidence" value="ECO:0007669"/>
    <property type="project" value="UniProtKB-SubCell"/>
</dbReference>
<evidence type="ECO:0000256" key="5">
    <source>
        <dbReference type="ARBA" id="ARBA00023242"/>
    </source>
</evidence>
<dbReference type="InterPro" id="IPR036576">
    <property type="entry name" value="WRKY_dom_sf"/>
</dbReference>
<feature type="compositionally biased region" description="Basic and acidic residues" evidence="7">
    <location>
        <begin position="212"/>
        <end position="230"/>
    </location>
</feature>
<protein>
    <recommendedName>
        <fullName evidence="8">WRKY domain-containing protein</fullName>
    </recommendedName>
</protein>
<dbReference type="AlphaFoldDB" id="A0ABC9DVA7"/>
<dbReference type="Pfam" id="PF03106">
    <property type="entry name" value="WRKY"/>
    <property type="match status" value="1"/>
</dbReference>
<evidence type="ECO:0000313" key="9">
    <source>
        <dbReference type="EMBL" id="CAL5045841.1"/>
    </source>
</evidence>
<dbReference type="PANTHER" id="PTHR31429:SF24">
    <property type="entry name" value="WRKY TRANSCRIPTION FACTOR 72-RELATED"/>
    <property type="match status" value="1"/>
</dbReference>
<keyword evidence="6" id="KW-0175">Coiled coil</keyword>
<feature type="region of interest" description="Disordered" evidence="7">
    <location>
        <begin position="594"/>
        <end position="616"/>
    </location>
</feature>
<dbReference type="GO" id="GO:0003677">
    <property type="term" value="F:DNA binding"/>
    <property type="evidence" value="ECO:0007669"/>
    <property type="project" value="UniProtKB-KW"/>
</dbReference>
<evidence type="ECO:0000259" key="8">
    <source>
        <dbReference type="PROSITE" id="PS50811"/>
    </source>
</evidence>
<name>A0ABC9DVA7_9POAL</name>
<evidence type="ECO:0000256" key="7">
    <source>
        <dbReference type="SAM" id="MobiDB-lite"/>
    </source>
</evidence>
<dbReference type="SMART" id="SM00774">
    <property type="entry name" value="WRKY"/>
    <property type="match status" value="1"/>
</dbReference>
<feature type="region of interest" description="Disordered" evidence="7">
    <location>
        <begin position="207"/>
        <end position="233"/>
    </location>
</feature>
<evidence type="ECO:0000256" key="6">
    <source>
        <dbReference type="SAM" id="Coils"/>
    </source>
</evidence>
<dbReference type="InterPro" id="IPR003657">
    <property type="entry name" value="WRKY_dom"/>
</dbReference>
<dbReference type="EMBL" id="OZ075145">
    <property type="protein sequence ID" value="CAL5045841.1"/>
    <property type="molecule type" value="Genomic_DNA"/>
</dbReference>
<organism evidence="9 10">
    <name type="scientific">Urochloa decumbens</name>
    <dbReference type="NCBI Taxonomy" id="240449"/>
    <lineage>
        <taxon>Eukaryota</taxon>
        <taxon>Viridiplantae</taxon>
        <taxon>Streptophyta</taxon>
        <taxon>Embryophyta</taxon>
        <taxon>Tracheophyta</taxon>
        <taxon>Spermatophyta</taxon>
        <taxon>Magnoliopsida</taxon>
        <taxon>Liliopsida</taxon>
        <taxon>Poales</taxon>
        <taxon>Poaceae</taxon>
        <taxon>PACMAD clade</taxon>
        <taxon>Panicoideae</taxon>
        <taxon>Panicodae</taxon>
        <taxon>Paniceae</taxon>
        <taxon>Melinidinae</taxon>
        <taxon>Urochloa</taxon>
    </lineage>
</organism>
<dbReference type="FunFam" id="2.20.25.80:FF:000002">
    <property type="entry name" value="probable WRKY transcription factor 31"/>
    <property type="match status" value="1"/>
</dbReference>
<accession>A0ABC9DVA7</accession>
<keyword evidence="3" id="KW-0238">DNA-binding</keyword>
<comment type="subcellular location">
    <subcellularLocation>
        <location evidence="1">Nucleus</location>
    </subcellularLocation>
</comment>
<dbReference type="InterPro" id="IPR044810">
    <property type="entry name" value="WRKY_plant"/>
</dbReference>
<feature type="region of interest" description="Disordered" evidence="7">
    <location>
        <begin position="651"/>
        <end position="690"/>
    </location>
</feature>
<evidence type="ECO:0000313" key="10">
    <source>
        <dbReference type="Proteomes" id="UP001497457"/>
    </source>
</evidence>
<feature type="compositionally biased region" description="Low complexity" evidence="7">
    <location>
        <begin position="651"/>
        <end position="683"/>
    </location>
</feature>
<reference evidence="9 10" key="2">
    <citation type="submission" date="2024-10" db="EMBL/GenBank/DDBJ databases">
        <authorList>
            <person name="Ryan C."/>
        </authorList>
    </citation>
    <scope>NUCLEOTIDE SEQUENCE [LARGE SCALE GENOMIC DNA]</scope>
</reference>
<gene>
    <name evidence="9" type="ORF">URODEC1_LOCUS89022</name>
</gene>
<dbReference type="PANTHER" id="PTHR31429">
    <property type="entry name" value="WRKY TRANSCRIPTION FACTOR 36-RELATED"/>
    <property type="match status" value="1"/>
</dbReference>
<dbReference type="SUPFAM" id="SSF118290">
    <property type="entry name" value="WRKY DNA-binding domain"/>
    <property type="match status" value="1"/>
</dbReference>
<feature type="compositionally biased region" description="Basic and acidic residues" evidence="7">
    <location>
        <begin position="101"/>
        <end position="114"/>
    </location>
</feature>
<keyword evidence="5" id="KW-0539">Nucleus</keyword>
<keyword evidence="10" id="KW-1185">Reference proteome</keyword>